<name>A0A4R5NTM9_9LACO</name>
<dbReference type="AlphaFoldDB" id="A0A4R5NTM9"/>
<dbReference type="OrthoDB" id="2321885at2"/>
<organism evidence="1 2">
    <name type="scientific">Secundilactobacillus malefermentans</name>
    <dbReference type="NCBI Taxonomy" id="176292"/>
    <lineage>
        <taxon>Bacteria</taxon>
        <taxon>Bacillati</taxon>
        <taxon>Bacillota</taxon>
        <taxon>Bacilli</taxon>
        <taxon>Lactobacillales</taxon>
        <taxon>Lactobacillaceae</taxon>
        <taxon>Secundilactobacillus</taxon>
    </lineage>
</organism>
<reference evidence="1 2" key="1">
    <citation type="journal article" date="2019" name="Appl. Microbiol. Biotechnol.">
        <title>Uncovering carbohydrate metabolism through a genotype-phenotype association study of 56 lactic acid bacteria genomes.</title>
        <authorList>
            <person name="Buron-Moles G."/>
            <person name="Chailyan A."/>
            <person name="Dolejs I."/>
            <person name="Forster J."/>
            <person name="Miks M.H."/>
        </authorList>
    </citation>
    <scope>NUCLEOTIDE SEQUENCE [LARGE SCALE GENOMIC DNA]</scope>
    <source>
        <strain evidence="1 2">ATCC 49373</strain>
    </source>
</reference>
<comment type="caution">
    <text evidence="1">The sequence shown here is derived from an EMBL/GenBank/DDBJ whole genome shotgun (WGS) entry which is preliminary data.</text>
</comment>
<proteinExistence type="predicted"/>
<evidence type="ECO:0000313" key="2">
    <source>
        <dbReference type="Proteomes" id="UP000294854"/>
    </source>
</evidence>
<keyword evidence="2" id="KW-1185">Reference proteome</keyword>
<dbReference type="Proteomes" id="UP000294854">
    <property type="component" value="Unassembled WGS sequence"/>
</dbReference>
<accession>A0A4R5NTM9</accession>
<dbReference type="EMBL" id="PUFO01000006">
    <property type="protein sequence ID" value="TDG80803.1"/>
    <property type="molecule type" value="Genomic_DNA"/>
</dbReference>
<sequence length="100" mass="11095">MDDPEHQKSIAQFGSAAFQRFSTPEKFFLTGQAALEMIGIINNGMTADYRLKNICFASSQDQTILQVPAQDDIIKMVHDSEADPTQPLPEINIVKQNLIG</sequence>
<evidence type="ECO:0000313" key="1">
    <source>
        <dbReference type="EMBL" id="TDG80803.1"/>
    </source>
</evidence>
<dbReference type="RefSeq" id="WP_010619294.1">
    <property type="nucleotide sequence ID" value="NZ_PUFO01000006.1"/>
</dbReference>
<protein>
    <submittedName>
        <fullName evidence="1">Uncharacterized protein</fullName>
    </submittedName>
</protein>
<gene>
    <name evidence="1" type="ORF">C5L31_002051</name>
</gene>